<dbReference type="GO" id="GO:0017000">
    <property type="term" value="P:antibiotic biosynthetic process"/>
    <property type="evidence" value="ECO:0007669"/>
    <property type="project" value="UniProtKB-ARBA"/>
</dbReference>
<evidence type="ECO:0000256" key="1">
    <source>
        <dbReference type="ARBA" id="ARBA00022801"/>
    </source>
</evidence>
<sequence>MRFLSLVLLISTFGLQHVVGTGNSETPLLPIEDPFYLPPDGDHWKDLPPGSILKRREVTIAKLFIDKKSKAKAYQLLYSTQDVRGDPDASVTTIIVPVSPNNKRVVSLQSAYDSPDPNCAPSFGLQYGAKGWSQGWNQLNLAFLTPYLQTGPILNIPDYEGSKAAFAVGPQSGYQTLDSIKATMTFAQEEDTEVDKDANVIMVGYSGGGLATEWATELKASYAEDLPIVGAVIGGAPPNVSKVYHNVNEGQFAELDVWAMLGIMNAYPEMDQWMREDLRTDAYQDKRFLLEQYKCTYEKGTLAQSLAGRNISSFFKSGDQFLTEFEPILNEIGVMGQKITEENKPNFPLVFFYGTVDEVTAPIEDTEKLIGKWRDVGACVFEWPLEGKDHSSALIPGMLRAFPWMNTRFWNVENGKTGDCPDAATGFQGQIALEPSHELR</sequence>
<keyword evidence="2" id="KW-0732">Signal</keyword>
<dbReference type="Gene3D" id="1.10.260.130">
    <property type="match status" value="1"/>
</dbReference>
<organism evidence="3 4">
    <name type="scientific">Penicillium camemberti (strain FM 013)</name>
    <dbReference type="NCBI Taxonomy" id="1429867"/>
    <lineage>
        <taxon>Eukaryota</taxon>
        <taxon>Fungi</taxon>
        <taxon>Dikarya</taxon>
        <taxon>Ascomycota</taxon>
        <taxon>Pezizomycotina</taxon>
        <taxon>Eurotiomycetes</taxon>
        <taxon>Eurotiomycetidae</taxon>
        <taxon>Eurotiales</taxon>
        <taxon>Aspergillaceae</taxon>
        <taxon>Penicillium</taxon>
    </lineage>
</organism>
<dbReference type="GO" id="GO:0016042">
    <property type="term" value="P:lipid catabolic process"/>
    <property type="evidence" value="ECO:0007669"/>
    <property type="project" value="InterPro"/>
</dbReference>
<evidence type="ECO:0000313" key="3">
    <source>
        <dbReference type="EMBL" id="CRL29609.1"/>
    </source>
</evidence>
<keyword evidence="1" id="KW-0378">Hydrolase</keyword>
<feature type="signal peptide" evidence="2">
    <location>
        <begin position="1"/>
        <end position="20"/>
    </location>
</feature>
<name>A0A0G4PT07_PENC3</name>
<dbReference type="Gene3D" id="3.40.50.1820">
    <property type="entry name" value="alpha/beta hydrolase"/>
    <property type="match status" value="1"/>
</dbReference>
<gene>
    <name evidence="3" type="ORF">PCAMFM013_S038g000012</name>
</gene>
<dbReference type="PANTHER" id="PTHR34853">
    <property type="match status" value="1"/>
</dbReference>
<keyword evidence="4" id="KW-1185">Reference proteome</keyword>
<dbReference type="AlphaFoldDB" id="A0A0G4PT07"/>
<accession>A0A0G4PT07</accession>
<evidence type="ECO:0000313" key="4">
    <source>
        <dbReference type="Proteomes" id="UP000053732"/>
    </source>
</evidence>
<dbReference type="GO" id="GO:0004806">
    <property type="term" value="F:triacylglycerol lipase activity"/>
    <property type="evidence" value="ECO:0007669"/>
    <property type="project" value="InterPro"/>
</dbReference>
<dbReference type="EMBL" id="HG793171">
    <property type="protein sequence ID" value="CRL29609.1"/>
    <property type="molecule type" value="Genomic_DNA"/>
</dbReference>
<dbReference type="Proteomes" id="UP000053732">
    <property type="component" value="Unassembled WGS sequence"/>
</dbReference>
<dbReference type="Pfam" id="PF03583">
    <property type="entry name" value="LIP"/>
    <property type="match status" value="1"/>
</dbReference>
<evidence type="ECO:0000256" key="2">
    <source>
        <dbReference type="SAM" id="SignalP"/>
    </source>
</evidence>
<dbReference type="PANTHER" id="PTHR34853:SF5">
    <property type="entry name" value="LIP-DOMAIN-CONTAINING PROTEIN-RELATED"/>
    <property type="match status" value="1"/>
</dbReference>
<dbReference type="SMR" id="A0A0G4PT07"/>
<protein>
    <submittedName>
        <fullName evidence="3">Lipase, secreted</fullName>
    </submittedName>
</protein>
<feature type="chain" id="PRO_5005195944" evidence="2">
    <location>
        <begin position="21"/>
        <end position="440"/>
    </location>
</feature>
<proteinExistence type="predicted"/>
<dbReference type="SUPFAM" id="SSF53474">
    <property type="entry name" value="alpha/beta-Hydrolases"/>
    <property type="match status" value="1"/>
</dbReference>
<reference evidence="3 4" key="1">
    <citation type="journal article" date="2014" name="Nat. Commun.">
        <title>Multiple recent horizontal transfers of a large genomic region in cheese making fungi.</title>
        <authorList>
            <person name="Cheeseman K."/>
            <person name="Ropars J."/>
            <person name="Renault P."/>
            <person name="Dupont J."/>
            <person name="Gouzy J."/>
            <person name="Branca A."/>
            <person name="Abraham A.L."/>
            <person name="Ceppi M."/>
            <person name="Conseiller E."/>
            <person name="Debuchy R."/>
            <person name="Malagnac F."/>
            <person name="Goarin A."/>
            <person name="Silar P."/>
            <person name="Lacoste S."/>
            <person name="Sallet E."/>
            <person name="Bensimon A."/>
            <person name="Giraud T."/>
            <person name="Brygoo Y."/>
        </authorList>
    </citation>
    <scope>NUCLEOTIDE SEQUENCE [LARGE SCALE GENOMIC DNA]</scope>
    <source>
        <strain evidence="4">FM 013</strain>
    </source>
</reference>
<dbReference type="GO" id="GO:0072330">
    <property type="term" value="P:monocarboxylic acid biosynthetic process"/>
    <property type="evidence" value="ECO:0007669"/>
    <property type="project" value="UniProtKB-ARBA"/>
</dbReference>
<dbReference type="InterPro" id="IPR029058">
    <property type="entry name" value="AB_hydrolase_fold"/>
</dbReference>
<dbReference type="InterPro" id="IPR005152">
    <property type="entry name" value="Lipase_secreted"/>
</dbReference>